<dbReference type="PANTHER" id="PTHR21224:SF1">
    <property type="entry name" value="INTEGRATOR COMPLEX SUBUNIT 1"/>
    <property type="match status" value="1"/>
</dbReference>
<feature type="region of interest" description="Disordered" evidence="8">
    <location>
        <begin position="405"/>
        <end position="457"/>
    </location>
</feature>
<evidence type="ECO:0000256" key="5">
    <source>
        <dbReference type="ARBA" id="ARBA00023002"/>
    </source>
</evidence>
<evidence type="ECO:0000259" key="11">
    <source>
        <dbReference type="Pfam" id="PF22929"/>
    </source>
</evidence>
<dbReference type="Pfam" id="PF22928">
    <property type="entry name" value="INTS1_R4"/>
    <property type="match status" value="1"/>
</dbReference>
<dbReference type="GO" id="GO:0006782">
    <property type="term" value="P:protoporphyrinogen IX biosynthetic process"/>
    <property type="evidence" value="ECO:0007669"/>
    <property type="project" value="UniProtKB-UniPathway"/>
</dbReference>
<sequence length="1461" mass="166379">MQCVLIHQSHPDKISHRNFTRKILLSTYNLLESCKFHCSKIHHITMIIQSCFRTFQNIGLYSVFKQVGTLRKQKQRVTAVLLWGSLFINNTDTSSMDLSTFMAEPVTDKKHLEDNQDDMKTRMELMIMKIQTDFCRALEKEEDAETKFRVDRWTRQEGGGGITCIMQDGRVFEKAGVNISVVSGSLPPPAVAQMRARGKKNFGEGQSLPFFAAGVSAVIHPRNPMVPTIHFNYRYFEVKDSSGEVQWWFGGGTDLTPYYLNEQDATLFHKALKTACDKHDNTYYPRFKKWCDDYFYIPHRGERRGVGGIFFDDLDSPSQEKAFQFVKSCAEAVIPSYIPLVKQHKDDGYGYHERQWQLLRRGRYVEFNLIYDRGTKFGLQTPGARYESILMSLPLSAKWEYMHNPEEEEEKEDAEHEEEGEKDEEKEEEKENKYYTEGKEGEEKRTREEEEEEDKMEGIEKCVPLETDWLLVQLPKIPHFAHARAKVMVALRQACQVENDPHLVITYLVFLSKFGIVGADIAELTELVQDVANLIVERSTIMTAILPSYSDVSYLDKNVALDSMLNIFYTYFNMVRQPERESFVWSESQDQILVQWPSGEQCTCNILVVHAMVILLSHGPQSYVQQYHHLLDVWFPLDHTQAPRAFLVDTSEEALLIPDWLKLRMIRSKVPRLVDAALEDLEPTQLLLFIQSFGIPIGSMSKLLETLDLSVSEDKSTVENAVMDKAYMVQLVEVQHQRGATGGKVFANIIGQDIIASPERQDSPSPTPLSLSVTDITGDVEMKSVCDSKEDHSQITPSQIIKLLTSPDMLLALLKRLCEELSATKTKNESTPFIKQVLFELMTHSMSKQQCFHLVDGMLRNMNNATMILRMLTASSVRDVVASLSMSVKNIKDNLIKAHKVLSSPLLLIIDDFFKRNKQVLNRKKKGVKSQMKGELLDWLVQIEPEPISLTYSPSKEAMICRMFSQEGKNCPYILTLLIHHASWTTLHQCVQILLTRLSVESCNPRTVLDFLQALNSNPKFWQGREKNVPKHKENTYDDVLSLTHEQVICVIEYIVKEGELYGVDRIRSRINLCHNITPPVLEYLVRNKHKAYSSLVQKHLYIEFYLRFPSFLSCVGEIAGGTDMIVHMNNTGTTVLDKMSHTIITGLTCVELPRTKNHQLESALRKLASKHPILVLRQLPLIANSLLGIVYLESNVLRNRNYLNLFQQILRLLQLFEPHIFNKVYKESLQYIIDTYTQLFLQHGYMQEVSAMLPKFISFIQNYVSNDAETVNIYIQDNLDKLQAIQSQHPMIGVLINGVHDGEGAGGGGGGYPSETPNIPHDLIIEQLNGPDPSQALQELERFSSCPGVLERLFPSLVSLLSHESSTVRVTALSLLVSYVRHNPACVSSLVPSLLNTLNAATSPDVVASLCERLPDLIVFAQEDALPILSKLFSLNMWMNYNTIPSIMRCISTLSLQSGC</sequence>
<dbReference type="Pfam" id="PF22929">
    <property type="entry name" value="INTS1_INTS2-bd"/>
    <property type="match status" value="1"/>
</dbReference>
<name>A0A8D8RSS6_9HEMI</name>
<evidence type="ECO:0000256" key="8">
    <source>
        <dbReference type="SAM" id="MobiDB-lite"/>
    </source>
</evidence>
<dbReference type="InterPro" id="IPR001260">
    <property type="entry name" value="Coprogen_oxidase_aer"/>
</dbReference>
<protein>
    <recommendedName>
        <fullName evidence="4">coproporphyrinogen oxidase</fullName>
        <ecNumber evidence="4">1.3.3.3</ecNumber>
    </recommendedName>
</protein>
<feature type="compositionally biased region" description="Acidic residues" evidence="8">
    <location>
        <begin position="406"/>
        <end position="428"/>
    </location>
</feature>
<evidence type="ECO:0000256" key="3">
    <source>
        <dbReference type="ARBA" id="ARBA00011738"/>
    </source>
</evidence>
<evidence type="ECO:0000256" key="1">
    <source>
        <dbReference type="ARBA" id="ARBA00005168"/>
    </source>
</evidence>
<feature type="compositionally biased region" description="Basic and acidic residues" evidence="8">
    <location>
        <begin position="429"/>
        <end position="448"/>
    </location>
</feature>
<dbReference type="PROSITE" id="PS01021">
    <property type="entry name" value="COPROGEN_OXIDASE"/>
    <property type="match status" value="1"/>
</dbReference>
<dbReference type="Pfam" id="PF01218">
    <property type="entry name" value="Coprogen_oxidas"/>
    <property type="match status" value="1"/>
</dbReference>
<dbReference type="GO" id="GO:0032039">
    <property type="term" value="C:integrator complex"/>
    <property type="evidence" value="ECO:0007669"/>
    <property type="project" value="InterPro"/>
</dbReference>
<dbReference type="Pfam" id="PF22927">
    <property type="entry name" value="INT1_R3"/>
    <property type="match status" value="1"/>
</dbReference>
<comment type="subunit">
    <text evidence="3">Homodimer.</text>
</comment>
<keyword evidence="5" id="KW-0560">Oxidoreductase</keyword>
<dbReference type="InterPro" id="IPR016024">
    <property type="entry name" value="ARM-type_fold"/>
</dbReference>
<evidence type="ECO:0000259" key="9">
    <source>
        <dbReference type="Pfam" id="PF22927"/>
    </source>
</evidence>
<dbReference type="PANTHER" id="PTHR21224">
    <property type="entry name" value="INTEGRATOR COMPLEX SUBUNIT 1"/>
    <property type="match status" value="1"/>
</dbReference>
<dbReference type="InterPro" id="IPR053964">
    <property type="entry name" value="INT1_R3"/>
</dbReference>
<dbReference type="InterPro" id="IPR036406">
    <property type="entry name" value="Coprogen_oxidase_aer_sf"/>
</dbReference>
<dbReference type="FunFam" id="3.40.1500.10:FF:000002">
    <property type="entry name" value="oxygen-dependent coproporphyrinogen-III oxidase, mitochondrial"/>
    <property type="match status" value="1"/>
</dbReference>
<dbReference type="SUPFAM" id="SSF102886">
    <property type="entry name" value="Coproporphyrinogen III oxidase"/>
    <property type="match status" value="1"/>
</dbReference>
<reference evidence="12" key="1">
    <citation type="submission" date="2021-05" db="EMBL/GenBank/DDBJ databases">
        <authorList>
            <person name="Alioto T."/>
            <person name="Alioto T."/>
            <person name="Gomez Garrido J."/>
        </authorList>
    </citation>
    <scope>NUCLEOTIDE SEQUENCE</scope>
</reference>
<keyword evidence="7" id="KW-0627">Porphyrin biosynthesis</keyword>
<keyword evidence="6" id="KW-0350">Heme biosynthesis</keyword>
<evidence type="ECO:0000313" key="12">
    <source>
        <dbReference type="EMBL" id="CAG6657008.1"/>
    </source>
</evidence>
<comment type="similarity">
    <text evidence="2">Belongs to the aerobic coproporphyrinogen-III oxidase family.</text>
</comment>
<proteinExistence type="inferred from homology"/>
<dbReference type="InterPro" id="IPR018375">
    <property type="entry name" value="Coprogen_oxidase_CS"/>
</dbReference>
<evidence type="ECO:0000256" key="2">
    <source>
        <dbReference type="ARBA" id="ARBA00010644"/>
    </source>
</evidence>
<dbReference type="Gene3D" id="3.40.1500.10">
    <property type="entry name" value="Coproporphyrinogen III oxidase, aerobic"/>
    <property type="match status" value="1"/>
</dbReference>
<dbReference type="GO" id="GO:0004109">
    <property type="term" value="F:coproporphyrinogen oxidase activity"/>
    <property type="evidence" value="ECO:0007669"/>
    <property type="project" value="UniProtKB-EC"/>
</dbReference>
<dbReference type="Gene3D" id="1.25.10.10">
    <property type="entry name" value="Leucine-rich Repeat Variant"/>
    <property type="match status" value="1"/>
</dbReference>
<dbReference type="NCBIfam" id="NF003727">
    <property type="entry name" value="PRK05330.1"/>
    <property type="match status" value="1"/>
</dbReference>
<feature type="domain" description="Integrator complex subunit 1 R4" evidence="10">
    <location>
        <begin position="1331"/>
        <end position="1422"/>
    </location>
</feature>
<dbReference type="EC" id="1.3.3.3" evidence="4"/>
<evidence type="ECO:0000259" key="10">
    <source>
        <dbReference type="Pfam" id="PF22928"/>
    </source>
</evidence>
<dbReference type="InterPro" id="IPR053965">
    <property type="entry name" value="INTS1_R4"/>
</dbReference>
<feature type="domain" description="Integrator complex subunit 1 R3" evidence="9">
    <location>
        <begin position="1137"/>
        <end position="1291"/>
    </location>
</feature>
<feature type="domain" description="Integrator complex subunit 1 INTS2-binding" evidence="11">
    <location>
        <begin position="448"/>
        <end position="746"/>
    </location>
</feature>
<organism evidence="12">
    <name type="scientific">Cacopsylla melanoneura</name>
    <dbReference type="NCBI Taxonomy" id="428564"/>
    <lineage>
        <taxon>Eukaryota</taxon>
        <taxon>Metazoa</taxon>
        <taxon>Ecdysozoa</taxon>
        <taxon>Arthropoda</taxon>
        <taxon>Hexapoda</taxon>
        <taxon>Insecta</taxon>
        <taxon>Pterygota</taxon>
        <taxon>Neoptera</taxon>
        <taxon>Paraneoptera</taxon>
        <taxon>Hemiptera</taxon>
        <taxon>Sternorrhyncha</taxon>
        <taxon>Psylloidea</taxon>
        <taxon>Psyllidae</taxon>
        <taxon>Psyllinae</taxon>
        <taxon>Cacopsylla</taxon>
    </lineage>
</organism>
<accession>A0A8D8RSS6</accession>
<dbReference type="EMBL" id="HBUF01186938">
    <property type="protein sequence ID" value="CAG6657008.1"/>
    <property type="molecule type" value="Transcribed_RNA"/>
</dbReference>
<dbReference type="SUPFAM" id="SSF48371">
    <property type="entry name" value="ARM repeat"/>
    <property type="match status" value="2"/>
</dbReference>
<comment type="pathway">
    <text evidence="1">Porphyrin-containing compound metabolism; protoporphyrin-IX biosynthesis; protoporphyrinogen-IX from coproporphyrinogen-III (O2 route): step 1/1.</text>
</comment>
<dbReference type="UniPathway" id="UPA00251">
    <property type="reaction ID" value="UER00322"/>
</dbReference>
<dbReference type="PRINTS" id="PR00073">
    <property type="entry name" value="COPRGNOXDASE"/>
</dbReference>
<evidence type="ECO:0000256" key="7">
    <source>
        <dbReference type="ARBA" id="ARBA00023244"/>
    </source>
</evidence>
<dbReference type="InterPro" id="IPR038902">
    <property type="entry name" value="INTS1"/>
</dbReference>
<evidence type="ECO:0000256" key="6">
    <source>
        <dbReference type="ARBA" id="ARBA00023133"/>
    </source>
</evidence>
<dbReference type="InterPro" id="IPR011989">
    <property type="entry name" value="ARM-like"/>
</dbReference>
<evidence type="ECO:0000256" key="4">
    <source>
        <dbReference type="ARBA" id="ARBA00012869"/>
    </source>
</evidence>
<dbReference type="GO" id="GO:0034474">
    <property type="term" value="P:U2 snRNA 3'-end processing"/>
    <property type="evidence" value="ECO:0007669"/>
    <property type="project" value="InterPro"/>
</dbReference>
<dbReference type="InterPro" id="IPR053966">
    <property type="entry name" value="INTS1_INTS2-bd"/>
</dbReference>